<reference evidence="1" key="1">
    <citation type="submission" date="2023-08" db="EMBL/GenBank/DDBJ databases">
        <authorList>
            <person name="Page C.A."/>
            <person name="Perez-Diaz I.M."/>
        </authorList>
    </citation>
    <scope>NUCLEOTIDE SEQUENCE</scope>
    <source>
        <strain evidence="1">7.8.46</strain>
    </source>
</reference>
<dbReference type="AlphaFoldDB" id="A0AAW8VW54"/>
<protein>
    <submittedName>
        <fullName evidence="1">Uncharacterized protein</fullName>
    </submittedName>
</protein>
<dbReference type="Proteomes" id="UP001267003">
    <property type="component" value="Unassembled WGS sequence"/>
</dbReference>
<comment type="caution">
    <text evidence="1">The sequence shown here is derived from an EMBL/GenBank/DDBJ whole genome shotgun (WGS) entry which is preliminary data.</text>
</comment>
<dbReference type="EMBL" id="JAVLAQ010000001">
    <property type="protein sequence ID" value="MDT6990021.1"/>
    <property type="molecule type" value="Genomic_DNA"/>
</dbReference>
<accession>A0AAW8VW54</accession>
<name>A0AAW8VW54_LACPE</name>
<sequence length="45" mass="5433">MHFKAALEVHFSFDSISFMEITAQQWLKRDLIRDIKIRSGRKLLR</sequence>
<proteinExistence type="predicted"/>
<evidence type="ECO:0000313" key="1">
    <source>
        <dbReference type="EMBL" id="MDT6990021.1"/>
    </source>
</evidence>
<evidence type="ECO:0000313" key="2">
    <source>
        <dbReference type="Proteomes" id="UP001267003"/>
    </source>
</evidence>
<dbReference type="RefSeq" id="WP_313890687.1">
    <property type="nucleotide sequence ID" value="NZ_JAVLAQ010000001.1"/>
</dbReference>
<organism evidence="1 2">
    <name type="scientific">Lactiplantibacillus pentosus</name>
    <name type="common">Lactobacillus pentosus</name>
    <dbReference type="NCBI Taxonomy" id="1589"/>
    <lineage>
        <taxon>Bacteria</taxon>
        <taxon>Bacillati</taxon>
        <taxon>Bacillota</taxon>
        <taxon>Bacilli</taxon>
        <taxon>Lactobacillales</taxon>
        <taxon>Lactobacillaceae</taxon>
        <taxon>Lactiplantibacillus</taxon>
    </lineage>
</organism>
<gene>
    <name evidence="1" type="ORF">RI536_07865</name>
</gene>